<comment type="caution">
    <text evidence="1">The sequence shown here is derived from an EMBL/GenBank/DDBJ whole genome shotgun (WGS) entry which is preliminary data.</text>
</comment>
<protein>
    <submittedName>
        <fullName evidence="1">Uncharacterized protein</fullName>
    </submittedName>
</protein>
<dbReference type="Proteomes" id="UP001163835">
    <property type="component" value="Unassembled WGS sequence"/>
</dbReference>
<evidence type="ECO:0000313" key="1">
    <source>
        <dbReference type="EMBL" id="KAJ3810824.1"/>
    </source>
</evidence>
<gene>
    <name evidence="1" type="ORF">F5876DRAFT_65308</name>
</gene>
<sequence length="104" mass="11091">MPDSFSINGKITAAFVVVLVVVLVVPILVVNFLISMFVCVSIFTLFGLVSAIRRKQVGRAERRPELFDKVPAAAVLVFGTQKPSSAKPVFSAKGPKAVGSTSQQ</sequence>
<organism evidence="1 2">
    <name type="scientific">Lentinula aff. lateritia</name>
    <dbReference type="NCBI Taxonomy" id="2804960"/>
    <lineage>
        <taxon>Eukaryota</taxon>
        <taxon>Fungi</taxon>
        <taxon>Dikarya</taxon>
        <taxon>Basidiomycota</taxon>
        <taxon>Agaricomycotina</taxon>
        <taxon>Agaricomycetes</taxon>
        <taxon>Agaricomycetidae</taxon>
        <taxon>Agaricales</taxon>
        <taxon>Marasmiineae</taxon>
        <taxon>Omphalotaceae</taxon>
        <taxon>Lentinula</taxon>
    </lineage>
</organism>
<dbReference type="EMBL" id="MU795085">
    <property type="protein sequence ID" value="KAJ3810824.1"/>
    <property type="molecule type" value="Genomic_DNA"/>
</dbReference>
<keyword evidence="2" id="KW-1185">Reference proteome</keyword>
<accession>A0ACC1U287</accession>
<name>A0ACC1U287_9AGAR</name>
<evidence type="ECO:0000313" key="2">
    <source>
        <dbReference type="Proteomes" id="UP001163835"/>
    </source>
</evidence>
<proteinExistence type="predicted"/>
<reference evidence="1" key="1">
    <citation type="submission" date="2022-09" db="EMBL/GenBank/DDBJ databases">
        <title>A Global Phylogenomic Analysis of the Shiitake Genus Lentinula.</title>
        <authorList>
            <consortium name="DOE Joint Genome Institute"/>
            <person name="Sierra-Patev S."/>
            <person name="Min B."/>
            <person name="Naranjo-Ortiz M."/>
            <person name="Looney B."/>
            <person name="Konkel Z."/>
            <person name="Slot J.C."/>
            <person name="Sakamoto Y."/>
            <person name="Steenwyk J.L."/>
            <person name="Rokas A."/>
            <person name="Carro J."/>
            <person name="Camarero S."/>
            <person name="Ferreira P."/>
            <person name="Molpeceres G."/>
            <person name="Ruiz-Duenas F.J."/>
            <person name="Serrano A."/>
            <person name="Henrissat B."/>
            <person name="Drula E."/>
            <person name="Hughes K.W."/>
            <person name="Mata J.L."/>
            <person name="Ishikawa N.K."/>
            <person name="Vargas-Isla R."/>
            <person name="Ushijima S."/>
            <person name="Smith C.A."/>
            <person name="Ahrendt S."/>
            <person name="Andreopoulos W."/>
            <person name="He G."/>
            <person name="Labutti K."/>
            <person name="Lipzen A."/>
            <person name="Ng V."/>
            <person name="Riley R."/>
            <person name="Sandor L."/>
            <person name="Barry K."/>
            <person name="Martinez A.T."/>
            <person name="Xiao Y."/>
            <person name="Gibbons J.G."/>
            <person name="Terashima K."/>
            <person name="Grigoriev I.V."/>
            <person name="Hibbett D.S."/>
        </authorList>
    </citation>
    <scope>NUCLEOTIDE SEQUENCE</scope>
    <source>
        <strain evidence="1">TMI1499</strain>
    </source>
</reference>